<sequence>MAELESVLEQKLIDQLCQGESQWTYRPDIRTEEELWDNFRYILEQNNKAKLNDGRLTDSEFAKIKNDLSHASFYDAGKWLVGENGQVYVHVQRGNEPLHLLVLNNEHIAGGTSVYEVINQYQAFGEDDARDRRFDVTLLINGIPMIHIELKNKDHSYMDGFHQIKKYIAEGKFRGLFSNVQMFVISNGVDTKYFSAARDNELNKKFLTGWIDHDNQPVPDFIDFAKAVLKIPEAHEMVTKYIVLDNDKKKLLILRPYQIHAIEAMRDASKKGKSGFIWHTTGSGKTMTSYKATRNLLMDIPSIEKTIFLIDRKDLDVQTKTRLSVLC</sequence>
<keyword evidence="5" id="KW-0547">Nucleotide-binding</keyword>
<name>A0A380K0G5_9STRE</name>
<keyword evidence="8 13" id="KW-0378">Hydrolase</keyword>
<evidence type="ECO:0000256" key="3">
    <source>
        <dbReference type="ARBA" id="ARBA00012654"/>
    </source>
</evidence>
<evidence type="ECO:0000256" key="6">
    <source>
        <dbReference type="ARBA" id="ARBA00022747"/>
    </source>
</evidence>
<dbReference type="InterPro" id="IPR040980">
    <property type="entry name" value="SWI2_SNF2"/>
</dbReference>
<reference evidence="13 14" key="1">
    <citation type="submission" date="2018-06" db="EMBL/GenBank/DDBJ databases">
        <authorList>
            <consortium name="Pathogen Informatics"/>
            <person name="Doyle S."/>
        </authorList>
    </citation>
    <scope>NUCLEOTIDE SEQUENCE [LARGE SCALE GENOMIC DNA]</scope>
    <source>
        <strain evidence="13 14">NCTC12224</strain>
    </source>
</reference>
<keyword evidence="6" id="KW-0680">Restriction system</keyword>
<accession>A0A380K0G5</accession>
<dbReference type="PANTHER" id="PTHR30195:SF16">
    <property type="entry name" value="TYPE I RESTRICTION ENZYME ENDONUCLEASE SUBUNIT"/>
    <property type="match status" value="1"/>
</dbReference>
<proteinExistence type="inferred from homology"/>
<dbReference type="GO" id="GO:0003677">
    <property type="term" value="F:DNA binding"/>
    <property type="evidence" value="ECO:0007669"/>
    <property type="project" value="UniProtKB-KW"/>
</dbReference>
<evidence type="ECO:0000256" key="2">
    <source>
        <dbReference type="ARBA" id="ARBA00008598"/>
    </source>
</evidence>
<feature type="domain" description="SWI2/SNF2 ATPase" evidence="12">
    <location>
        <begin position="257"/>
        <end position="322"/>
    </location>
</feature>
<dbReference type="CDD" id="cd22332">
    <property type="entry name" value="HsdR_N"/>
    <property type="match status" value="1"/>
</dbReference>
<keyword evidence="14" id="KW-1185">Reference proteome</keyword>
<dbReference type="AlphaFoldDB" id="A0A380K0G5"/>
<keyword evidence="10" id="KW-0238">DNA-binding</keyword>
<dbReference type="Gene3D" id="3.40.50.300">
    <property type="entry name" value="P-loop containing nucleotide triphosphate hydrolases"/>
    <property type="match status" value="1"/>
</dbReference>
<evidence type="ECO:0000313" key="13">
    <source>
        <dbReference type="EMBL" id="SUN58235.1"/>
    </source>
</evidence>
<keyword evidence="4" id="KW-0540">Nuclease</keyword>
<evidence type="ECO:0000256" key="10">
    <source>
        <dbReference type="ARBA" id="ARBA00023125"/>
    </source>
</evidence>
<dbReference type="EC" id="3.1.21.3" evidence="3"/>
<dbReference type="PANTHER" id="PTHR30195">
    <property type="entry name" value="TYPE I SITE-SPECIFIC DEOXYRIBONUCLEASE PROTEIN SUBUNIT M AND R"/>
    <property type="match status" value="1"/>
</dbReference>
<evidence type="ECO:0000313" key="14">
    <source>
        <dbReference type="Proteomes" id="UP000254924"/>
    </source>
</evidence>
<evidence type="ECO:0000256" key="8">
    <source>
        <dbReference type="ARBA" id="ARBA00022801"/>
    </source>
</evidence>
<dbReference type="Pfam" id="PF04313">
    <property type="entry name" value="HSDR_N"/>
    <property type="match status" value="1"/>
</dbReference>
<dbReference type="InterPro" id="IPR027417">
    <property type="entry name" value="P-loop_NTPase"/>
</dbReference>
<dbReference type="GO" id="GO:0009307">
    <property type="term" value="P:DNA restriction-modification system"/>
    <property type="evidence" value="ECO:0007669"/>
    <property type="project" value="UniProtKB-KW"/>
</dbReference>
<dbReference type="InterPro" id="IPR051268">
    <property type="entry name" value="Type-I_R_enzyme_R_subunit"/>
</dbReference>
<evidence type="ECO:0000259" key="11">
    <source>
        <dbReference type="Pfam" id="PF04313"/>
    </source>
</evidence>
<dbReference type="GO" id="GO:0009035">
    <property type="term" value="F:type I site-specific deoxyribonuclease activity"/>
    <property type="evidence" value="ECO:0007669"/>
    <property type="project" value="UniProtKB-EC"/>
</dbReference>
<dbReference type="InterPro" id="IPR007409">
    <property type="entry name" value="Restrct_endonuc_type1_HsdR_N"/>
</dbReference>
<dbReference type="EMBL" id="UHFN01000005">
    <property type="protein sequence ID" value="SUN58235.1"/>
    <property type="molecule type" value="Genomic_DNA"/>
</dbReference>
<protein>
    <recommendedName>
        <fullName evidence="3">type I site-specific deoxyribonuclease</fullName>
        <ecNumber evidence="3">3.1.21.3</ecNumber>
    </recommendedName>
</protein>
<feature type="domain" description="Restriction endonuclease type I HsdR N-terminal" evidence="11">
    <location>
        <begin position="5"/>
        <end position="199"/>
    </location>
</feature>
<organism evidence="13 14">
    <name type="scientific">Streptococcus hyointestinalis</name>
    <dbReference type="NCBI Taxonomy" id="1337"/>
    <lineage>
        <taxon>Bacteria</taxon>
        <taxon>Bacillati</taxon>
        <taxon>Bacillota</taxon>
        <taxon>Bacilli</taxon>
        <taxon>Lactobacillales</taxon>
        <taxon>Streptococcaceae</taxon>
        <taxon>Streptococcus</taxon>
    </lineage>
</organism>
<evidence type="ECO:0000256" key="7">
    <source>
        <dbReference type="ARBA" id="ARBA00022759"/>
    </source>
</evidence>
<evidence type="ECO:0000256" key="9">
    <source>
        <dbReference type="ARBA" id="ARBA00022840"/>
    </source>
</evidence>
<comment type="similarity">
    <text evidence="2">Belongs to the HsdR family.</text>
</comment>
<evidence type="ECO:0000256" key="4">
    <source>
        <dbReference type="ARBA" id="ARBA00022722"/>
    </source>
</evidence>
<comment type="catalytic activity">
    <reaction evidence="1">
        <text>Endonucleolytic cleavage of DNA to give random double-stranded fragments with terminal 5'-phosphates, ATP is simultaneously hydrolyzed.</text>
        <dbReference type="EC" id="3.1.21.3"/>
    </reaction>
</comment>
<keyword evidence="9" id="KW-0067">ATP-binding</keyword>
<dbReference type="Gene3D" id="3.90.1570.50">
    <property type="match status" value="1"/>
</dbReference>
<evidence type="ECO:0000256" key="1">
    <source>
        <dbReference type="ARBA" id="ARBA00000851"/>
    </source>
</evidence>
<keyword evidence="7" id="KW-0255">Endonuclease</keyword>
<dbReference type="GO" id="GO:0005524">
    <property type="term" value="F:ATP binding"/>
    <property type="evidence" value="ECO:0007669"/>
    <property type="project" value="UniProtKB-KW"/>
</dbReference>
<evidence type="ECO:0000259" key="12">
    <source>
        <dbReference type="Pfam" id="PF18766"/>
    </source>
</evidence>
<evidence type="ECO:0000256" key="5">
    <source>
        <dbReference type="ARBA" id="ARBA00022741"/>
    </source>
</evidence>
<dbReference type="SUPFAM" id="SSF52540">
    <property type="entry name" value="P-loop containing nucleoside triphosphate hydrolases"/>
    <property type="match status" value="2"/>
</dbReference>
<dbReference type="Proteomes" id="UP000254924">
    <property type="component" value="Unassembled WGS sequence"/>
</dbReference>
<gene>
    <name evidence="13" type="primary">hsdR_5</name>
    <name evidence="13" type="ORF">NCTC12224_00264</name>
</gene>
<dbReference type="Pfam" id="PF18766">
    <property type="entry name" value="SWI2_SNF2"/>
    <property type="match status" value="1"/>
</dbReference>